<dbReference type="AlphaFoldDB" id="A0A3D8M3M9"/>
<proteinExistence type="predicted"/>
<sequence length="177" mass="19253">MTNPVSRWFNRVWATPLLTGAFLLSGITGVMLFFHLNTPLNKLAHEYLSWVLLFAAACHVGANFRAFLQHLKRPLGQSLVAAFGLLLAASFYSKSEGPRDPAAPAIRTLSSIPLSELARLSGQSHQQVADIMAGMGYEIDSLEQPLEEFTGPGIKKQTQALARILPHSNNKPGSGED</sequence>
<dbReference type="OrthoDB" id="5363112at2"/>
<gene>
    <name evidence="3" type="ORF">DXV75_14955</name>
</gene>
<evidence type="ECO:0000256" key="1">
    <source>
        <dbReference type="SAM" id="Phobius"/>
    </source>
</evidence>
<comment type="caution">
    <text evidence="3">The sequence shown here is derived from an EMBL/GenBank/DDBJ whole genome shotgun (WGS) entry which is preliminary data.</text>
</comment>
<organism evidence="3 4">
    <name type="scientific">Alteromonas aestuariivivens</name>
    <dbReference type="NCBI Taxonomy" id="1938339"/>
    <lineage>
        <taxon>Bacteria</taxon>
        <taxon>Pseudomonadati</taxon>
        <taxon>Pseudomonadota</taxon>
        <taxon>Gammaproteobacteria</taxon>
        <taxon>Alteromonadales</taxon>
        <taxon>Alteromonadaceae</taxon>
        <taxon>Alteromonas/Salinimonas group</taxon>
        <taxon>Alteromonas</taxon>
    </lineage>
</organism>
<dbReference type="InterPro" id="IPR025517">
    <property type="entry name" value="DUF4405"/>
</dbReference>
<dbReference type="RefSeq" id="WP_115594229.1">
    <property type="nucleotide sequence ID" value="NZ_QRHA01000012.1"/>
</dbReference>
<name>A0A3D8M3M9_9ALTE</name>
<accession>A0A3D8M3M9</accession>
<keyword evidence="1" id="KW-0472">Membrane</keyword>
<protein>
    <submittedName>
        <fullName evidence="3">DUF4405 domain-containing protein</fullName>
    </submittedName>
</protein>
<evidence type="ECO:0000313" key="3">
    <source>
        <dbReference type="EMBL" id="RDV24299.1"/>
    </source>
</evidence>
<evidence type="ECO:0000259" key="2">
    <source>
        <dbReference type="Pfam" id="PF14358"/>
    </source>
</evidence>
<feature type="transmembrane region" description="Helical" evidence="1">
    <location>
        <begin position="47"/>
        <end position="68"/>
    </location>
</feature>
<keyword evidence="1" id="KW-1133">Transmembrane helix</keyword>
<evidence type="ECO:0000313" key="4">
    <source>
        <dbReference type="Proteomes" id="UP000256561"/>
    </source>
</evidence>
<keyword evidence="4" id="KW-1185">Reference proteome</keyword>
<dbReference type="Pfam" id="PF14358">
    <property type="entry name" value="DUF4405"/>
    <property type="match status" value="1"/>
</dbReference>
<feature type="transmembrane region" description="Helical" evidence="1">
    <location>
        <begin position="75"/>
        <end position="92"/>
    </location>
</feature>
<dbReference type="EMBL" id="QRHA01000012">
    <property type="protein sequence ID" value="RDV24299.1"/>
    <property type="molecule type" value="Genomic_DNA"/>
</dbReference>
<feature type="transmembrane region" description="Helical" evidence="1">
    <location>
        <begin position="12"/>
        <end position="35"/>
    </location>
</feature>
<reference evidence="4" key="1">
    <citation type="submission" date="2018-08" db="EMBL/GenBank/DDBJ databases">
        <authorList>
            <person name="Zhang J."/>
            <person name="Du Z.-J."/>
        </authorList>
    </citation>
    <scope>NUCLEOTIDE SEQUENCE [LARGE SCALE GENOMIC DNA]</scope>
    <source>
        <strain evidence="4">KCTC 52655</strain>
    </source>
</reference>
<dbReference type="Proteomes" id="UP000256561">
    <property type="component" value="Unassembled WGS sequence"/>
</dbReference>
<keyword evidence="1" id="KW-0812">Transmembrane</keyword>
<feature type="domain" description="Flavinylation-associated cytochrome" evidence="2">
    <location>
        <begin position="13"/>
        <end position="64"/>
    </location>
</feature>